<feature type="region of interest" description="Disordered" evidence="1">
    <location>
        <begin position="51"/>
        <end position="71"/>
    </location>
</feature>
<organism evidence="3 4">
    <name type="scientific">Pseudonocardia parietis</name>
    <dbReference type="NCBI Taxonomy" id="570936"/>
    <lineage>
        <taxon>Bacteria</taxon>
        <taxon>Bacillati</taxon>
        <taxon>Actinomycetota</taxon>
        <taxon>Actinomycetes</taxon>
        <taxon>Pseudonocardiales</taxon>
        <taxon>Pseudonocardiaceae</taxon>
        <taxon>Pseudonocardia</taxon>
    </lineage>
</organism>
<evidence type="ECO:0000313" key="4">
    <source>
        <dbReference type="Proteomes" id="UP001519295"/>
    </source>
</evidence>
<feature type="domain" description="DUF1918" evidence="2">
    <location>
        <begin position="1"/>
        <end position="58"/>
    </location>
</feature>
<reference evidence="3 4" key="1">
    <citation type="submission" date="2021-03" db="EMBL/GenBank/DDBJ databases">
        <title>Sequencing the genomes of 1000 actinobacteria strains.</title>
        <authorList>
            <person name="Klenk H.-P."/>
        </authorList>
    </citation>
    <scope>NUCLEOTIDE SEQUENCE [LARGE SCALE GENOMIC DNA]</scope>
    <source>
        <strain evidence="3 4">DSM 45256</strain>
    </source>
</reference>
<dbReference type="Pfam" id="PF08940">
    <property type="entry name" value="DUF1918"/>
    <property type="match status" value="1"/>
</dbReference>
<dbReference type="RefSeq" id="WP_210028844.1">
    <property type="nucleotide sequence ID" value="NZ_JAGINU010000001.1"/>
</dbReference>
<evidence type="ECO:0000259" key="2">
    <source>
        <dbReference type="Pfam" id="PF08940"/>
    </source>
</evidence>
<keyword evidence="4" id="KW-1185">Reference proteome</keyword>
<dbReference type="Gene3D" id="2.30.30.440">
    <property type="entry name" value="Domain of unknown function DUF1918"/>
    <property type="match status" value="1"/>
</dbReference>
<name>A0ABS4VWJ0_9PSEU</name>
<comment type="caution">
    <text evidence="3">The sequence shown here is derived from an EMBL/GenBank/DDBJ whole genome shotgun (WGS) entry which is preliminary data.</text>
</comment>
<dbReference type="EMBL" id="JAGINU010000001">
    <property type="protein sequence ID" value="MBP2368269.1"/>
    <property type="molecule type" value="Genomic_DNA"/>
</dbReference>
<gene>
    <name evidence="3" type="ORF">JOF36_003965</name>
</gene>
<evidence type="ECO:0000313" key="3">
    <source>
        <dbReference type="EMBL" id="MBP2368269.1"/>
    </source>
</evidence>
<accession>A0ABS4VWJ0</accession>
<sequence length="71" mass="8089">MRARVGDWLVIEGHFLDQPRRQGEVVEVAHDDGSPPYRVRWMDDGHESLVCPGPEARIESRPVPSANENLR</sequence>
<protein>
    <recommendedName>
        <fullName evidence="2">DUF1918 domain-containing protein</fullName>
    </recommendedName>
</protein>
<dbReference type="SUPFAM" id="SSF50118">
    <property type="entry name" value="Cell growth inhibitor/plasmid maintenance toxic component"/>
    <property type="match status" value="1"/>
</dbReference>
<dbReference type="Proteomes" id="UP001519295">
    <property type="component" value="Unassembled WGS sequence"/>
</dbReference>
<evidence type="ECO:0000256" key="1">
    <source>
        <dbReference type="SAM" id="MobiDB-lite"/>
    </source>
</evidence>
<proteinExistence type="predicted"/>
<dbReference type="InterPro" id="IPR015035">
    <property type="entry name" value="DUF1918"/>
</dbReference>